<reference evidence="2 3" key="1">
    <citation type="submission" date="2020-08" db="EMBL/GenBank/DDBJ databases">
        <title>Novel species isolated from subtropical streams in China.</title>
        <authorList>
            <person name="Lu H."/>
        </authorList>
    </citation>
    <scope>NUCLEOTIDE SEQUENCE [LARGE SCALE GENOMIC DNA]</scope>
    <source>
        <strain evidence="2 3">FT31W</strain>
    </source>
</reference>
<dbReference type="SMART" id="SM01321">
    <property type="entry name" value="Y1_Tnp"/>
    <property type="match status" value="1"/>
</dbReference>
<accession>A0ABR6YP10</accession>
<gene>
    <name evidence="2" type="ORF">H8K27_10825</name>
</gene>
<feature type="domain" description="Transposase IS200-like" evidence="1">
    <location>
        <begin position="9"/>
        <end position="124"/>
    </location>
</feature>
<dbReference type="InterPro" id="IPR002686">
    <property type="entry name" value="Transposase_17"/>
</dbReference>
<name>A0ABR6YP10_9BURK</name>
<dbReference type="RefSeq" id="WP_186863197.1">
    <property type="nucleotide sequence ID" value="NZ_JACOGC010000004.1"/>
</dbReference>
<comment type="caution">
    <text evidence="2">The sequence shown here is derived from an EMBL/GenBank/DDBJ whole genome shotgun (WGS) entry which is preliminary data.</text>
</comment>
<dbReference type="PANTHER" id="PTHR34322:SF2">
    <property type="entry name" value="TRANSPOSASE IS200-LIKE DOMAIN-CONTAINING PROTEIN"/>
    <property type="match status" value="1"/>
</dbReference>
<dbReference type="Proteomes" id="UP000613113">
    <property type="component" value="Unassembled WGS sequence"/>
</dbReference>
<proteinExistence type="predicted"/>
<sequence length="234" mass="27071">MARLPRLVIPQMLHHLVQRTHEGTQLFRDSEDYTVFLRWLGQGAKQFHIAIHAYVLMPEHLHLLVTPEDAEGLSKLLQWLGRYYVPYFNRKYQRSGSLWQGRYKATVLEAQTFFLPCSLYVESHPLRAGLVADLLDYPWSSYQHHIGLRLDPLVSDHPIFWALGNTPFQREANYREMMQQSLSAAELARLTEATHKGWLLGSPVFEAEMAKLTERRVSPAKRGRPRKAVPAGQE</sequence>
<dbReference type="SUPFAM" id="SSF143422">
    <property type="entry name" value="Transposase IS200-like"/>
    <property type="match status" value="1"/>
</dbReference>
<organism evidence="2 3">
    <name type="scientific">Undibacterium griseum</name>
    <dbReference type="NCBI Taxonomy" id="2762295"/>
    <lineage>
        <taxon>Bacteria</taxon>
        <taxon>Pseudomonadati</taxon>
        <taxon>Pseudomonadota</taxon>
        <taxon>Betaproteobacteria</taxon>
        <taxon>Burkholderiales</taxon>
        <taxon>Oxalobacteraceae</taxon>
        <taxon>Undibacterium</taxon>
    </lineage>
</organism>
<evidence type="ECO:0000313" key="3">
    <source>
        <dbReference type="Proteomes" id="UP000613113"/>
    </source>
</evidence>
<keyword evidence="3" id="KW-1185">Reference proteome</keyword>
<protein>
    <submittedName>
        <fullName evidence="2">Transposase</fullName>
    </submittedName>
</protein>
<dbReference type="Pfam" id="PF01797">
    <property type="entry name" value="Y1_Tnp"/>
    <property type="match status" value="1"/>
</dbReference>
<evidence type="ECO:0000313" key="2">
    <source>
        <dbReference type="EMBL" id="MBC3885622.1"/>
    </source>
</evidence>
<dbReference type="EMBL" id="JACOGC010000004">
    <property type="protein sequence ID" value="MBC3885622.1"/>
    <property type="molecule type" value="Genomic_DNA"/>
</dbReference>
<dbReference type="PANTHER" id="PTHR34322">
    <property type="entry name" value="TRANSPOSASE, Y1_TNP DOMAIN-CONTAINING"/>
    <property type="match status" value="1"/>
</dbReference>
<evidence type="ECO:0000259" key="1">
    <source>
        <dbReference type="SMART" id="SM01321"/>
    </source>
</evidence>
<dbReference type="Gene3D" id="3.30.70.1290">
    <property type="entry name" value="Transposase IS200-like"/>
    <property type="match status" value="1"/>
</dbReference>
<dbReference type="InterPro" id="IPR036515">
    <property type="entry name" value="Transposase_17_sf"/>
</dbReference>